<dbReference type="GO" id="GO:0016832">
    <property type="term" value="F:aldehyde-lyase activity"/>
    <property type="evidence" value="ECO:0007669"/>
    <property type="project" value="TreeGrafter"/>
</dbReference>
<organism evidence="5 6">
    <name type="scientific">Paremcibacter congregatus</name>
    <dbReference type="NCBI Taxonomy" id="2043170"/>
    <lineage>
        <taxon>Bacteria</taxon>
        <taxon>Pseudomonadati</taxon>
        <taxon>Pseudomonadota</taxon>
        <taxon>Alphaproteobacteria</taxon>
        <taxon>Emcibacterales</taxon>
        <taxon>Emcibacteraceae</taxon>
        <taxon>Paremcibacter</taxon>
    </lineage>
</organism>
<dbReference type="PANTHER" id="PTHR30502">
    <property type="entry name" value="2-KETO-3-DEOXY-L-RHAMNONATE ALDOLASE"/>
    <property type="match status" value="1"/>
</dbReference>
<proteinExistence type="inferred from homology"/>
<dbReference type="GO" id="GO:0046872">
    <property type="term" value="F:metal ion binding"/>
    <property type="evidence" value="ECO:0007669"/>
    <property type="project" value="UniProtKB-KW"/>
</dbReference>
<reference evidence="5 6" key="1">
    <citation type="submission" date="2017-10" db="EMBL/GenBank/DDBJ databases">
        <title>Frigbacter circumglobatus gen. nov. sp. nov., isolated from sediment cultured in situ.</title>
        <authorList>
            <person name="Zhao Z."/>
        </authorList>
    </citation>
    <scope>NUCLEOTIDE SEQUENCE [LARGE SCALE GENOMIC DNA]</scope>
    <source>
        <strain evidence="5 6">ZYL</strain>
    </source>
</reference>
<evidence type="ECO:0000256" key="2">
    <source>
        <dbReference type="ARBA" id="ARBA00022723"/>
    </source>
</evidence>
<dbReference type="InterPro" id="IPR040442">
    <property type="entry name" value="Pyrv_kinase-like_dom_sf"/>
</dbReference>
<dbReference type="Proteomes" id="UP000229730">
    <property type="component" value="Unassembled WGS sequence"/>
</dbReference>
<dbReference type="InParanoid" id="A0A2G4YVR6"/>
<dbReference type="InterPro" id="IPR050251">
    <property type="entry name" value="HpcH-HpaI_aldolase"/>
</dbReference>
<evidence type="ECO:0000256" key="3">
    <source>
        <dbReference type="ARBA" id="ARBA00023239"/>
    </source>
</evidence>
<sequence length="244" mass="26435">MRCKDALQNNHPLGCFWLCLGALPLTEFVTETSADAVVFDAQHGLWDRRSLESAIGMVKDQMIPMVRLADGSRFAISSALDAGAEVVIVPLIETAEEAHNAVDWALYPPHGSRSGGGIRPLRDFPAYKEQADKTTVTALMIETARGVDNLAEILQTPHLDMIFIGTGDLSLSLGLAPTESAYEATIQDIKRQCEAANVSCGIFTATLQQAKARRDQGFSLVVIGDDITANRSYFSTQLTEFSAT</sequence>
<dbReference type="OrthoDB" id="9802624at2"/>
<dbReference type="InterPro" id="IPR005000">
    <property type="entry name" value="Aldolase/citrate-lyase_domain"/>
</dbReference>
<dbReference type="Pfam" id="PF03328">
    <property type="entry name" value="HpcH_HpaI"/>
    <property type="match status" value="1"/>
</dbReference>
<comment type="caution">
    <text evidence="5">The sequence shown here is derived from an EMBL/GenBank/DDBJ whole genome shotgun (WGS) entry which is preliminary data.</text>
</comment>
<comment type="similarity">
    <text evidence="1">Belongs to the HpcH/HpaI aldolase family.</text>
</comment>
<keyword evidence="2" id="KW-0479">Metal-binding</keyword>
<dbReference type="SUPFAM" id="SSF51621">
    <property type="entry name" value="Phosphoenolpyruvate/pyruvate domain"/>
    <property type="match status" value="1"/>
</dbReference>
<name>A0A2G4YVR6_9PROT</name>
<evidence type="ECO:0000256" key="1">
    <source>
        <dbReference type="ARBA" id="ARBA00005568"/>
    </source>
</evidence>
<evidence type="ECO:0000259" key="4">
    <source>
        <dbReference type="Pfam" id="PF03328"/>
    </source>
</evidence>
<dbReference type="GO" id="GO:0005737">
    <property type="term" value="C:cytoplasm"/>
    <property type="evidence" value="ECO:0007669"/>
    <property type="project" value="TreeGrafter"/>
</dbReference>
<evidence type="ECO:0000313" key="5">
    <source>
        <dbReference type="EMBL" id="PHZ86415.1"/>
    </source>
</evidence>
<feature type="domain" description="HpcH/HpaI aldolase/citrate lyase" evidence="4">
    <location>
        <begin position="24"/>
        <end position="227"/>
    </location>
</feature>
<dbReference type="AlphaFoldDB" id="A0A2G4YVR6"/>
<keyword evidence="6" id="KW-1185">Reference proteome</keyword>
<dbReference type="RefSeq" id="WP_099470792.1">
    <property type="nucleotide sequence ID" value="NZ_CP041025.1"/>
</dbReference>
<dbReference type="Gene3D" id="3.20.20.60">
    <property type="entry name" value="Phosphoenolpyruvate-binding domains"/>
    <property type="match status" value="1"/>
</dbReference>
<evidence type="ECO:0000313" key="6">
    <source>
        <dbReference type="Proteomes" id="UP000229730"/>
    </source>
</evidence>
<protein>
    <recommendedName>
        <fullName evidence="4">HpcH/HpaI aldolase/citrate lyase domain-containing protein</fullName>
    </recommendedName>
</protein>
<dbReference type="InterPro" id="IPR015813">
    <property type="entry name" value="Pyrv/PenolPyrv_kinase-like_dom"/>
</dbReference>
<keyword evidence="3" id="KW-0456">Lyase</keyword>
<dbReference type="PANTHER" id="PTHR30502:SF0">
    <property type="entry name" value="PHOSPHOENOLPYRUVATE CARBOXYLASE FAMILY PROTEIN"/>
    <property type="match status" value="1"/>
</dbReference>
<accession>A0A2G4YVR6</accession>
<dbReference type="EMBL" id="PDEM01000007">
    <property type="protein sequence ID" value="PHZ86415.1"/>
    <property type="molecule type" value="Genomic_DNA"/>
</dbReference>
<gene>
    <name evidence="5" type="ORF">CRD36_00560</name>
</gene>